<dbReference type="EMBL" id="APSA01000018">
    <property type="protein sequence ID" value="ENX35799.1"/>
    <property type="molecule type" value="Genomic_DNA"/>
</dbReference>
<dbReference type="AlphaFoldDB" id="N9PQF6"/>
<dbReference type="GeneID" id="80105049"/>
<protein>
    <submittedName>
        <fullName evidence="1">Uncharacterized protein</fullName>
    </submittedName>
</protein>
<name>N9PQF6_9GAMM</name>
<organism evidence="1 3">
    <name type="scientific">Acinetobacter courvalinii</name>
    <dbReference type="NCBI Taxonomy" id="280147"/>
    <lineage>
        <taxon>Bacteria</taxon>
        <taxon>Pseudomonadati</taxon>
        <taxon>Pseudomonadota</taxon>
        <taxon>Gammaproteobacteria</taxon>
        <taxon>Moraxellales</taxon>
        <taxon>Moraxellaceae</taxon>
        <taxon>Acinetobacter</taxon>
    </lineage>
</organism>
<evidence type="ECO:0000313" key="1">
    <source>
        <dbReference type="EMBL" id="ENX35799.1"/>
    </source>
</evidence>
<reference evidence="2 4" key="2">
    <citation type="journal article" date="2014" name="Int. J. Syst. Evol. Microbiol.">
        <title>Complete genome sequence of Corynebacterium casei LMG S-19264T (=DSM 44701T), isolated from a smear-ripened cheese.</title>
        <authorList>
            <consortium name="US DOE Joint Genome Institute (JGI-PGF)"/>
            <person name="Walter F."/>
            <person name="Albersmeier A."/>
            <person name="Kalinowski J."/>
            <person name="Ruckert C."/>
        </authorList>
    </citation>
    <scope>NUCLEOTIDE SEQUENCE [LARGE SCALE GENOMIC DNA]</scope>
    <source>
        <strain evidence="2 4">CCM 8635</strain>
    </source>
</reference>
<dbReference type="STRING" id="1217698.F888_03632"/>
<reference evidence="1 3" key="1">
    <citation type="submission" date="2013-02" db="EMBL/GenBank/DDBJ databases">
        <title>The Genome Sequence of Acinetobacter sp. NIPH 3623.</title>
        <authorList>
            <consortium name="The Broad Institute Genome Sequencing Platform"/>
            <consortium name="The Broad Institute Genome Sequencing Center for Infectious Disease"/>
            <person name="Cerqueira G."/>
            <person name="Feldgarden M."/>
            <person name="Courvalin P."/>
            <person name="Perichon B."/>
            <person name="Grillot-Courvalin C."/>
            <person name="Clermont D."/>
            <person name="Rocha E."/>
            <person name="Yoon E.-J."/>
            <person name="Nemec A."/>
            <person name="Walker B."/>
            <person name="Young S.K."/>
            <person name="Zeng Q."/>
            <person name="Gargeya S."/>
            <person name="Fitzgerald M."/>
            <person name="Haas B."/>
            <person name="Abouelleil A."/>
            <person name="Alvarado L."/>
            <person name="Arachchi H.M."/>
            <person name="Berlin A.M."/>
            <person name="Chapman S.B."/>
            <person name="Dewar J."/>
            <person name="Goldberg J."/>
            <person name="Griggs A."/>
            <person name="Gujja S."/>
            <person name="Hansen M."/>
            <person name="Howarth C."/>
            <person name="Imamovic A."/>
            <person name="Larimer J."/>
            <person name="McCowan C."/>
            <person name="Murphy C."/>
            <person name="Neiman D."/>
            <person name="Pearson M."/>
            <person name="Priest M."/>
            <person name="Roberts A."/>
            <person name="Saif S."/>
            <person name="Shea T."/>
            <person name="Sisk P."/>
            <person name="Sykes S."/>
            <person name="Wortman J."/>
            <person name="Nusbaum C."/>
            <person name="Birren B."/>
        </authorList>
    </citation>
    <scope>NUCLEOTIDE SEQUENCE [LARGE SCALE GENOMIC DNA]</scope>
    <source>
        <strain evidence="1 3">NIPH 3623</strain>
    </source>
</reference>
<evidence type="ECO:0000313" key="3">
    <source>
        <dbReference type="Proteomes" id="UP000013200"/>
    </source>
</evidence>
<dbReference type="PATRIC" id="fig|1217698.3.peg.3538"/>
<dbReference type="Proteomes" id="UP000013200">
    <property type="component" value="Unassembled WGS sequence"/>
</dbReference>
<proteinExistence type="predicted"/>
<reference evidence="2" key="3">
    <citation type="submission" date="2024-03" db="EMBL/GenBank/DDBJ databases">
        <authorList>
            <person name="Sun Q."/>
            <person name="Sedlacek I."/>
        </authorList>
    </citation>
    <scope>NUCLEOTIDE SEQUENCE</scope>
    <source>
        <strain evidence="2">CCM 8635</strain>
    </source>
</reference>
<dbReference type="EMBL" id="BMDA01000003">
    <property type="protein sequence ID" value="GGH39116.1"/>
    <property type="molecule type" value="Genomic_DNA"/>
</dbReference>
<keyword evidence="3" id="KW-1185">Reference proteome</keyword>
<accession>N9PQF6</accession>
<evidence type="ECO:0000313" key="2">
    <source>
        <dbReference type="EMBL" id="GGH39116.1"/>
    </source>
</evidence>
<sequence length="109" mass="12547">MNIVQTLKALGGMTGLKAAMHKQAMTDYFCPENGKWYIEGYWFHNPETSTLRGYSLQEILSKTPMDTTHCNGSFLCKIDMLDRVCIWKPEIGKWVCEGWLPKDELEPLD</sequence>
<dbReference type="Proteomes" id="UP000652691">
    <property type="component" value="Unassembled WGS sequence"/>
</dbReference>
<dbReference type="HOGENOM" id="CLU_2191284_0_0_6"/>
<comment type="caution">
    <text evidence="1">The sequence shown here is derived from an EMBL/GenBank/DDBJ whole genome shotgun (WGS) entry which is preliminary data.</text>
</comment>
<evidence type="ECO:0000313" key="4">
    <source>
        <dbReference type="Proteomes" id="UP000652691"/>
    </source>
</evidence>
<dbReference type="RefSeq" id="WP_005289171.1">
    <property type="nucleotide sequence ID" value="NZ_BMDA01000003.1"/>
</dbReference>
<gene>
    <name evidence="1" type="ORF">F888_03632</name>
    <name evidence="2" type="ORF">GCM10007354_24680</name>
</gene>